<feature type="compositionally biased region" description="Polar residues" evidence="1">
    <location>
        <begin position="634"/>
        <end position="648"/>
    </location>
</feature>
<evidence type="ECO:0000256" key="2">
    <source>
        <dbReference type="SAM" id="SignalP"/>
    </source>
</evidence>
<evidence type="ECO:0000259" key="3">
    <source>
        <dbReference type="PROSITE" id="PS51781"/>
    </source>
</evidence>
<feature type="domain" description="SH3b" evidence="3">
    <location>
        <begin position="571"/>
        <end position="635"/>
    </location>
</feature>
<evidence type="ECO:0000313" key="5">
    <source>
        <dbReference type="Proteomes" id="UP001179280"/>
    </source>
</evidence>
<dbReference type="SMART" id="SM00047">
    <property type="entry name" value="LYZ2"/>
    <property type="match status" value="1"/>
</dbReference>
<feature type="region of interest" description="Disordered" evidence="1">
    <location>
        <begin position="627"/>
        <end position="648"/>
    </location>
</feature>
<feature type="domain" description="SH3b" evidence="3">
    <location>
        <begin position="430"/>
        <end position="495"/>
    </location>
</feature>
<dbReference type="InterPro" id="IPR002901">
    <property type="entry name" value="MGlyc_endo_b_GlcNAc-like_dom"/>
</dbReference>
<proteinExistence type="predicted"/>
<keyword evidence="2" id="KW-0732">Signal</keyword>
<feature type="region of interest" description="Disordered" evidence="1">
    <location>
        <begin position="557"/>
        <end position="578"/>
    </location>
</feature>
<protein>
    <submittedName>
        <fullName evidence="4">Mannosyl-glycoprotein endo-beta-N-acetylglucosaminidase</fullName>
        <ecNumber evidence="4">3.2.1.96</ecNumber>
    </submittedName>
</protein>
<dbReference type="Proteomes" id="UP001179280">
    <property type="component" value="Unassembled WGS sequence"/>
</dbReference>
<accession>A0ABS2SY35</accession>
<dbReference type="InterPro" id="IPR036028">
    <property type="entry name" value="SH3-like_dom_sf"/>
</dbReference>
<comment type="caution">
    <text evidence="4">The sequence shown here is derived from an EMBL/GenBank/DDBJ whole genome shotgun (WGS) entry which is preliminary data.</text>
</comment>
<sequence length="690" mass="74257">MEVFLIQKKLLLTGGSASALTLLASAFPLHSAYASTSSISETTYDISFEQAVDRQMKASAPPQTDRNGRWQNASRSDVSYYMNPNNFSQGTSSYLQFLDLQSSAGLSASSINSQLLAGKGTLSGQGQAFINASKLYNVNEIYLISHALLETGNGGSRLATGVEVNGRTVYNMYGIGAFDGDAVRMGAQYAYNQGWFTPEDAIIGGARFVSNSYMARGQNTLYKMRWNPANPATYQYATDIGWAVKQTHHMSNLYSLVDDYHLKFDVPVYRNQPDGTSPDTGELEQLPPDTYGTTTARLNVRTGPGQNHSVITTLSNNTKVELLAKQGGWYQIRVGSSTGFISGSYLKLDPASEDQVDEGTQDPIAEGTTTARLNLRSQPNTSSSIRTTLTSGQKIQILAKEGNWYQVQVGFQTGWVSADYVKISENEEVEETPSIGTGETTARLNLRAGAGTSHRVLTTLPLGQKLEIIKQEGNWLQVKAGSQTGWVSSDHVKTSGNTTQPAPSIGNGETTARLNLRAGAGTSHRVLTTLPVGQKLEIIKQEGNWLQVKAGSQTGWVSSDHVKTSGNTTQPAPSIGTGETTARLNLRAGAGTSHRVLTTLPLGQKLEIIKQEGNWLQVKAGSQTGWVSSDHVKTSGNTTQPAPSIGTGETTARLNLRAGAGTSHRVLTTLPLGQKLEIIKQEGNWLQVKA</sequence>
<dbReference type="InterPro" id="IPR052354">
    <property type="entry name" value="Cell_Wall_Dynamics_Protein"/>
</dbReference>
<feature type="compositionally biased region" description="Polar residues" evidence="1">
    <location>
        <begin position="494"/>
        <end position="508"/>
    </location>
</feature>
<evidence type="ECO:0000313" key="4">
    <source>
        <dbReference type="EMBL" id="MBM7840418.1"/>
    </source>
</evidence>
<feature type="domain" description="SH3b" evidence="3">
    <location>
        <begin position="288"/>
        <end position="350"/>
    </location>
</feature>
<keyword evidence="4" id="KW-0378">Hydrolase</keyword>
<name>A0ABS2SY35_9BACI</name>
<dbReference type="Gene3D" id="1.10.530.10">
    <property type="match status" value="1"/>
</dbReference>
<dbReference type="PANTHER" id="PTHR34408">
    <property type="entry name" value="FAMILY PROTEIN, PUTATIVE-RELATED"/>
    <property type="match status" value="1"/>
</dbReference>
<feature type="compositionally biased region" description="Polar residues" evidence="1">
    <location>
        <begin position="564"/>
        <end position="578"/>
    </location>
</feature>
<dbReference type="InterPro" id="IPR003646">
    <property type="entry name" value="SH3-like_bac-type"/>
</dbReference>
<dbReference type="Pfam" id="PF01832">
    <property type="entry name" value="Glucosaminidase"/>
    <property type="match status" value="1"/>
</dbReference>
<evidence type="ECO:0000256" key="1">
    <source>
        <dbReference type="SAM" id="MobiDB-lite"/>
    </source>
</evidence>
<dbReference type="Pfam" id="PF08239">
    <property type="entry name" value="SH3_3"/>
    <property type="match status" value="6"/>
</dbReference>
<dbReference type="Gene3D" id="2.30.30.40">
    <property type="entry name" value="SH3 Domains"/>
    <property type="match status" value="6"/>
</dbReference>
<feature type="signal peptide" evidence="2">
    <location>
        <begin position="1"/>
        <end position="34"/>
    </location>
</feature>
<feature type="region of interest" description="Disordered" evidence="1">
    <location>
        <begin position="487"/>
        <end position="508"/>
    </location>
</feature>
<dbReference type="EMBL" id="JAFBCV010000014">
    <property type="protein sequence ID" value="MBM7840418.1"/>
    <property type="molecule type" value="Genomic_DNA"/>
</dbReference>
<keyword evidence="5" id="KW-1185">Reference proteome</keyword>
<dbReference type="GO" id="GO:0033925">
    <property type="term" value="F:mannosyl-glycoprotein endo-beta-N-acetylglucosaminidase activity"/>
    <property type="evidence" value="ECO:0007669"/>
    <property type="project" value="UniProtKB-EC"/>
</dbReference>
<dbReference type="PROSITE" id="PS51781">
    <property type="entry name" value="SH3B"/>
    <property type="match status" value="5"/>
</dbReference>
<keyword evidence="4" id="KW-0326">Glycosidase</keyword>
<reference evidence="4" key="1">
    <citation type="submission" date="2021-01" db="EMBL/GenBank/DDBJ databases">
        <title>Genomic Encyclopedia of Type Strains, Phase IV (KMG-IV): sequencing the most valuable type-strain genomes for metagenomic binning, comparative biology and taxonomic classification.</title>
        <authorList>
            <person name="Goeker M."/>
        </authorList>
    </citation>
    <scope>NUCLEOTIDE SEQUENCE</scope>
    <source>
        <strain evidence="4">DSM 21943</strain>
    </source>
</reference>
<dbReference type="SMART" id="SM00287">
    <property type="entry name" value="SH3b"/>
    <property type="match status" value="5"/>
</dbReference>
<dbReference type="PANTHER" id="PTHR34408:SF1">
    <property type="entry name" value="GLYCOSYL HYDROLASE FAMILY 19 DOMAIN-CONTAINING PROTEIN HI_1415"/>
    <property type="match status" value="1"/>
</dbReference>
<organism evidence="4 5">
    <name type="scientific">Shouchella xiaoxiensis</name>
    <dbReference type="NCBI Taxonomy" id="766895"/>
    <lineage>
        <taxon>Bacteria</taxon>
        <taxon>Bacillati</taxon>
        <taxon>Bacillota</taxon>
        <taxon>Bacilli</taxon>
        <taxon>Bacillales</taxon>
        <taxon>Bacillaceae</taxon>
        <taxon>Shouchella</taxon>
    </lineage>
</organism>
<feature type="domain" description="SH3b" evidence="3">
    <location>
        <begin position="358"/>
        <end position="425"/>
    </location>
</feature>
<gene>
    <name evidence="4" type="ORF">JOC54_003710</name>
</gene>
<feature type="chain" id="PRO_5045558721" evidence="2">
    <location>
        <begin position="35"/>
        <end position="690"/>
    </location>
</feature>
<feature type="domain" description="SH3b" evidence="3">
    <location>
        <begin position="500"/>
        <end position="565"/>
    </location>
</feature>
<feature type="non-terminal residue" evidence="4">
    <location>
        <position position="690"/>
    </location>
</feature>
<dbReference type="EC" id="3.2.1.96" evidence="4"/>
<dbReference type="SUPFAM" id="SSF50044">
    <property type="entry name" value="SH3-domain"/>
    <property type="match status" value="2"/>
</dbReference>